<dbReference type="InterPro" id="IPR011701">
    <property type="entry name" value="MFS"/>
</dbReference>
<feature type="transmembrane region" description="Helical" evidence="7">
    <location>
        <begin position="235"/>
        <end position="256"/>
    </location>
</feature>
<feature type="transmembrane region" description="Helical" evidence="7">
    <location>
        <begin position="85"/>
        <end position="106"/>
    </location>
</feature>
<comment type="subcellular location">
    <subcellularLocation>
        <location evidence="1">Cell membrane</location>
        <topology evidence="1">Multi-pass membrane protein</topology>
    </subcellularLocation>
</comment>
<dbReference type="Gene3D" id="1.20.1250.20">
    <property type="entry name" value="MFS general substrate transporter like domains"/>
    <property type="match status" value="1"/>
</dbReference>
<dbReference type="GO" id="GO:0022857">
    <property type="term" value="F:transmembrane transporter activity"/>
    <property type="evidence" value="ECO:0007669"/>
    <property type="project" value="InterPro"/>
</dbReference>
<dbReference type="InterPro" id="IPR036259">
    <property type="entry name" value="MFS_trans_sf"/>
</dbReference>
<evidence type="ECO:0000256" key="7">
    <source>
        <dbReference type="SAM" id="Phobius"/>
    </source>
</evidence>
<accession>A0A838WJ25</accession>
<keyword evidence="3" id="KW-1003">Cell membrane</keyword>
<feature type="transmembrane region" description="Helical" evidence="7">
    <location>
        <begin position="322"/>
        <end position="345"/>
    </location>
</feature>
<comment type="caution">
    <text evidence="8">The sequence shown here is derived from an EMBL/GenBank/DDBJ whole genome shotgun (WGS) entry which is preliminary data.</text>
</comment>
<organism evidence="8 9">
    <name type="scientific">Cylindrospermopsis raciborskii CS-506_A</name>
    <dbReference type="NCBI Taxonomy" id="2585140"/>
    <lineage>
        <taxon>Bacteria</taxon>
        <taxon>Bacillati</taxon>
        <taxon>Cyanobacteriota</taxon>
        <taxon>Cyanophyceae</taxon>
        <taxon>Nostocales</taxon>
        <taxon>Aphanizomenonaceae</taxon>
        <taxon>Cylindrospermopsis</taxon>
    </lineage>
</organism>
<dbReference type="PANTHER" id="PTHR43266">
    <property type="entry name" value="MACROLIDE-EFFLUX PROTEIN"/>
    <property type="match status" value="1"/>
</dbReference>
<evidence type="ECO:0000256" key="6">
    <source>
        <dbReference type="ARBA" id="ARBA00023136"/>
    </source>
</evidence>
<dbReference type="Pfam" id="PF07690">
    <property type="entry name" value="MFS_1"/>
    <property type="match status" value="1"/>
</dbReference>
<protein>
    <submittedName>
        <fullName evidence="8">MFS transporter</fullName>
    </submittedName>
</protein>
<feature type="transmembrane region" description="Helical" evidence="7">
    <location>
        <begin position="297"/>
        <end position="316"/>
    </location>
</feature>
<evidence type="ECO:0000256" key="4">
    <source>
        <dbReference type="ARBA" id="ARBA00022692"/>
    </source>
</evidence>
<feature type="transmembrane region" description="Helical" evidence="7">
    <location>
        <begin position="410"/>
        <end position="432"/>
    </location>
</feature>
<evidence type="ECO:0000313" key="9">
    <source>
        <dbReference type="Proteomes" id="UP000538075"/>
    </source>
</evidence>
<dbReference type="EMBL" id="VDFG01000098">
    <property type="protein sequence ID" value="MBA4464607.1"/>
    <property type="molecule type" value="Genomic_DNA"/>
</dbReference>
<dbReference type="CDD" id="cd06173">
    <property type="entry name" value="MFS_MefA_like"/>
    <property type="match status" value="1"/>
</dbReference>
<keyword evidence="4 7" id="KW-0812">Transmembrane</keyword>
<dbReference type="GO" id="GO:0005886">
    <property type="term" value="C:plasma membrane"/>
    <property type="evidence" value="ECO:0007669"/>
    <property type="project" value="UniProtKB-SubCell"/>
</dbReference>
<feature type="transmembrane region" description="Helical" evidence="7">
    <location>
        <begin position="53"/>
        <end position="78"/>
    </location>
</feature>
<evidence type="ECO:0000256" key="2">
    <source>
        <dbReference type="ARBA" id="ARBA00022448"/>
    </source>
</evidence>
<dbReference type="SUPFAM" id="SSF103473">
    <property type="entry name" value="MFS general substrate transporter"/>
    <property type="match status" value="1"/>
</dbReference>
<keyword evidence="2" id="KW-0813">Transport</keyword>
<dbReference type="PANTHER" id="PTHR43266:SF2">
    <property type="entry name" value="MAJOR FACILITATOR SUPERFAMILY (MFS) PROFILE DOMAIN-CONTAINING PROTEIN"/>
    <property type="match status" value="1"/>
</dbReference>
<evidence type="ECO:0000256" key="3">
    <source>
        <dbReference type="ARBA" id="ARBA00022475"/>
    </source>
</evidence>
<proteinExistence type="predicted"/>
<name>A0A838WJ25_9CYAN</name>
<feature type="transmembrane region" description="Helical" evidence="7">
    <location>
        <begin position="357"/>
        <end position="376"/>
    </location>
</feature>
<sequence>MVKHVSHTTKLLQTVDELRNFIIFWLGQSISEIGNRLTGFGLGIWVYQNTHEVAGLSLVVFFTTLPGILITPFVGALVDKWNRKWTIIFSDLAAATVTLTLIVLLLTNNLQIWHTYITAFCTSVCGSFQMIAKGAALPMMVKKYQMGRANGLIHFSTALGQLTAPILAGILLASIQIQGLLMVDLCSYFVGLLTLLIIDIPQPEPIIQSNQSVRVNTIIHDIAYGWNAVVENNTLLILLAFMSIHFLVDGMTTVLINPLVLSFSSTKSFSVIMSIAACGMVGGSLSMTLWGGGKKHTSTLFTFTALNGVGLVIAGISPSIPIIALGLFISFFSLPITLSTNSTIWQSSVNGNIQGRVLSLFNTVIGLALAIGNLTASPLSDDLFEPMLLEGGLLSTSMGSIIGTGEGRGIGLLIIMAGMILFCLSIILYIHFNWKYNNLETKNEFSISAKEVVKDS</sequence>
<dbReference type="Proteomes" id="UP000538075">
    <property type="component" value="Unassembled WGS sequence"/>
</dbReference>
<evidence type="ECO:0000256" key="5">
    <source>
        <dbReference type="ARBA" id="ARBA00022989"/>
    </source>
</evidence>
<reference evidence="8 9" key="1">
    <citation type="journal article" date="2020" name="J. Appl. Phycol.">
        <title>Morphological changes and genome evolution in Raphidiopsis raciborskii CS-506 after 23 years in culture.</title>
        <authorList>
            <person name="Willis A."/>
            <person name="Bent S.J."/>
            <person name="Jameson I.D."/>
        </authorList>
    </citation>
    <scope>NUCLEOTIDE SEQUENCE [LARGE SCALE GENOMIC DNA]</scope>
    <source>
        <strain evidence="8 9">CS-506_A</strain>
    </source>
</reference>
<feature type="transmembrane region" description="Helical" evidence="7">
    <location>
        <begin position="112"/>
        <end position="131"/>
    </location>
</feature>
<feature type="transmembrane region" description="Helical" evidence="7">
    <location>
        <begin position="268"/>
        <end position="290"/>
    </location>
</feature>
<gene>
    <name evidence="8" type="ORF">FHK98_01475</name>
</gene>
<evidence type="ECO:0000313" key="8">
    <source>
        <dbReference type="EMBL" id="MBA4464607.1"/>
    </source>
</evidence>
<evidence type="ECO:0000256" key="1">
    <source>
        <dbReference type="ARBA" id="ARBA00004651"/>
    </source>
</evidence>
<keyword evidence="6 7" id="KW-0472">Membrane</keyword>
<feature type="transmembrane region" description="Helical" evidence="7">
    <location>
        <begin position="152"/>
        <end position="173"/>
    </location>
</feature>
<dbReference type="AlphaFoldDB" id="A0A838WJ25"/>
<keyword evidence="5 7" id="KW-1133">Transmembrane helix</keyword>